<gene>
    <name evidence="5" type="primary">gmr_11</name>
    <name evidence="5" type="ORF">NCTC10736_03503</name>
</gene>
<dbReference type="InterPro" id="IPR052155">
    <property type="entry name" value="Biofilm_reg_signaling"/>
</dbReference>
<dbReference type="EC" id="3.1.4.52" evidence="5"/>
<dbReference type="CDD" id="cd01949">
    <property type="entry name" value="GGDEF"/>
    <property type="match status" value="1"/>
</dbReference>
<evidence type="ECO:0000256" key="1">
    <source>
        <dbReference type="SAM" id="Coils"/>
    </source>
</evidence>
<dbReference type="NCBIfam" id="TIGR00254">
    <property type="entry name" value="GGDEF"/>
    <property type="match status" value="1"/>
</dbReference>
<dbReference type="InterPro" id="IPR043128">
    <property type="entry name" value="Rev_trsase/Diguanyl_cyclase"/>
</dbReference>
<dbReference type="NCBIfam" id="TIGR00229">
    <property type="entry name" value="sensory_box"/>
    <property type="match status" value="1"/>
</dbReference>
<dbReference type="InterPro" id="IPR000014">
    <property type="entry name" value="PAS"/>
</dbReference>
<sequence>MALDNSAENAAELIEQLQAEIAQLKRENANLTALNRRAEEKLFAALDGNGLCLWEQHIPSGNLTIFNMRWGELLGFSREELAAHIDSWKSKLHPDDKDWVIKAFDDHVSGKADYYQVIHRMLHKDGSVSWVSDRGRIVERLADGTPLRMMGSHIDITQEKRYEIDLALLAHSDPLTNLMNRQAISQAFDGCLQSGGRGGLFFIDLDGFKALNDHYGHKLGDTLLMHIADTLVLHAGELAHIARLGGDEFVILMPTSKVAELETLAQSLLEAYRQSFILEGCEVEIGLSIGIDIFGANDSFAESCDRADAAMYRVKHQGKHGYCFSVQTDDTNLISRT</sequence>
<keyword evidence="5" id="KW-0378">Hydrolase</keyword>
<feature type="domain" description="PAC" evidence="3">
    <location>
        <begin position="115"/>
        <end position="168"/>
    </location>
</feature>
<dbReference type="Proteomes" id="UP000255061">
    <property type="component" value="Unassembled WGS sequence"/>
</dbReference>
<keyword evidence="1" id="KW-0175">Coiled coil</keyword>
<name>A0A380B4M7_9GAMM</name>
<dbReference type="InterPro" id="IPR029787">
    <property type="entry name" value="Nucleotide_cyclase"/>
</dbReference>
<dbReference type="InterPro" id="IPR013655">
    <property type="entry name" value="PAS_fold_3"/>
</dbReference>
<evidence type="ECO:0000313" key="6">
    <source>
        <dbReference type="Proteomes" id="UP000255061"/>
    </source>
</evidence>
<dbReference type="Gene3D" id="3.30.450.20">
    <property type="entry name" value="PAS domain"/>
    <property type="match status" value="1"/>
</dbReference>
<dbReference type="SMART" id="SM00086">
    <property type="entry name" value="PAC"/>
    <property type="match status" value="1"/>
</dbReference>
<dbReference type="PROSITE" id="PS50113">
    <property type="entry name" value="PAC"/>
    <property type="match status" value="1"/>
</dbReference>
<organism evidence="5 6">
    <name type="scientific">Shewanella morhuae</name>
    <dbReference type="NCBI Taxonomy" id="365591"/>
    <lineage>
        <taxon>Bacteria</taxon>
        <taxon>Pseudomonadati</taxon>
        <taxon>Pseudomonadota</taxon>
        <taxon>Gammaproteobacteria</taxon>
        <taxon>Alteromonadales</taxon>
        <taxon>Shewanellaceae</taxon>
        <taxon>Shewanella</taxon>
    </lineage>
</organism>
<dbReference type="GO" id="GO:0071111">
    <property type="term" value="F:cyclic-guanylate-specific phosphodiesterase activity"/>
    <property type="evidence" value="ECO:0007669"/>
    <property type="project" value="UniProtKB-EC"/>
</dbReference>
<evidence type="ECO:0000313" key="5">
    <source>
        <dbReference type="EMBL" id="SUI92556.1"/>
    </source>
</evidence>
<proteinExistence type="predicted"/>
<reference evidence="5 6" key="1">
    <citation type="submission" date="2018-06" db="EMBL/GenBank/DDBJ databases">
        <authorList>
            <consortium name="Pathogen Informatics"/>
            <person name="Doyle S."/>
        </authorList>
    </citation>
    <scope>NUCLEOTIDE SEQUENCE [LARGE SCALE GENOMIC DNA]</scope>
    <source>
        <strain evidence="5 6">NCTC10736</strain>
    </source>
</reference>
<feature type="domain" description="GGDEF" evidence="4">
    <location>
        <begin position="196"/>
        <end position="327"/>
    </location>
</feature>
<feature type="coiled-coil region" evidence="1">
    <location>
        <begin position="3"/>
        <end position="41"/>
    </location>
</feature>
<dbReference type="PANTHER" id="PTHR44757">
    <property type="entry name" value="DIGUANYLATE CYCLASE DGCP"/>
    <property type="match status" value="1"/>
</dbReference>
<dbReference type="InterPro" id="IPR035965">
    <property type="entry name" value="PAS-like_dom_sf"/>
</dbReference>
<protein>
    <submittedName>
        <fullName evidence="5">Cyclic di-GMP phosphodiesterase Gmr</fullName>
        <ecNumber evidence="5">3.1.4.52</ecNumber>
    </submittedName>
</protein>
<dbReference type="SUPFAM" id="SSF55073">
    <property type="entry name" value="Nucleotide cyclase"/>
    <property type="match status" value="1"/>
</dbReference>
<evidence type="ECO:0000259" key="3">
    <source>
        <dbReference type="PROSITE" id="PS50113"/>
    </source>
</evidence>
<dbReference type="CDD" id="cd00130">
    <property type="entry name" value="PAS"/>
    <property type="match status" value="1"/>
</dbReference>
<dbReference type="InterPro" id="IPR000700">
    <property type="entry name" value="PAS-assoc_C"/>
</dbReference>
<feature type="domain" description="PAS" evidence="2">
    <location>
        <begin position="60"/>
        <end position="111"/>
    </location>
</feature>
<accession>A0A380B4M7</accession>
<evidence type="ECO:0000259" key="2">
    <source>
        <dbReference type="PROSITE" id="PS50112"/>
    </source>
</evidence>
<dbReference type="AlphaFoldDB" id="A0A380B4M7"/>
<dbReference type="PANTHER" id="PTHR44757:SF2">
    <property type="entry name" value="BIOFILM ARCHITECTURE MAINTENANCE PROTEIN MBAA"/>
    <property type="match status" value="1"/>
</dbReference>
<dbReference type="SUPFAM" id="SSF55785">
    <property type="entry name" value="PYP-like sensor domain (PAS domain)"/>
    <property type="match status" value="1"/>
</dbReference>
<dbReference type="EMBL" id="UGYV01000001">
    <property type="protein sequence ID" value="SUI92556.1"/>
    <property type="molecule type" value="Genomic_DNA"/>
</dbReference>
<evidence type="ECO:0000259" key="4">
    <source>
        <dbReference type="PROSITE" id="PS50887"/>
    </source>
</evidence>
<dbReference type="Gene3D" id="3.30.70.270">
    <property type="match status" value="1"/>
</dbReference>
<dbReference type="InterPro" id="IPR000160">
    <property type="entry name" value="GGDEF_dom"/>
</dbReference>
<dbReference type="PROSITE" id="PS50112">
    <property type="entry name" value="PAS"/>
    <property type="match status" value="1"/>
</dbReference>
<dbReference type="SMART" id="SM00267">
    <property type="entry name" value="GGDEF"/>
    <property type="match status" value="1"/>
</dbReference>
<dbReference type="InterPro" id="IPR001610">
    <property type="entry name" value="PAC"/>
</dbReference>
<dbReference type="Pfam" id="PF08447">
    <property type="entry name" value="PAS_3"/>
    <property type="match status" value="1"/>
</dbReference>
<dbReference type="Pfam" id="PF00990">
    <property type="entry name" value="GGDEF"/>
    <property type="match status" value="1"/>
</dbReference>
<dbReference type="PROSITE" id="PS50887">
    <property type="entry name" value="GGDEF"/>
    <property type="match status" value="1"/>
</dbReference>